<feature type="binding site" evidence="5">
    <location>
        <position position="145"/>
    </location>
    <ligand>
        <name>dimethylallyl diphosphate</name>
        <dbReference type="ChEBI" id="CHEBI:57623"/>
    </ligand>
</feature>
<dbReference type="PANTHER" id="PTHR30426:SF0">
    <property type="entry name" value="4-HYDROXY-3-METHYLBUT-2-ENYL DIPHOSPHATE REDUCTASE"/>
    <property type="match status" value="1"/>
</dbReference>
<protein>
    <recommendedName>
        <fullName evidence="5">4-hydroxy-3-methylbut-2-enyl diphosphate reductase</fullName>
        <shortName evidence="5">HMBPP reductase</shortName>
        <ecNumber evidence="5">1.17.7.4</ecNumber>
    </recommendedName>
</protein>
<feature type="binding site" evidence="5">
    <location>
        <position position="185"/>
    </location>
    <ligand>
        <name>(2E)-4-hydroxy-3-methylbut-2-enyl diphosphate</name>
        <dbReference type="ChEBI" id="CHEBI:128753"/>
    </ligand>
</feature>
<dbReference type="InterPro" id="IPR003451">
    <property type="entry name" value="LytB/IspH"/>
</dbReference>
<comment type="cofactor">
    <cofactor evidence="5">
        <name>[4Fe-4S] cluster</name>
        <dbReference type="ChEBI" id="CHEBI:49883"/>
    </cofactor>
    <text evidence="5">Binds 1 [4Fe-4S] cluster per subunit.</text>
</comment>
<dbReference type="GO" id="GO:0019288">
    <property type="term" value="P:isopentenyl diphosphate biosynthetic process, methylerythritol 4-phosphate pathway"/>
    <property type="evidence" value="ECO:0007669"/>
    <property type="project" value="UniProtKB-UniRule"/>
</dbReference>
<dbReference type="NCBIfam" id="TIGR00216">
    <property type="entry name" value="ispH_lytB"/>
    <property type="match status" value="1"/>
</dbReference>
<feature type="binding site" evidence="5">
    <location>
        <position position="244"/>
    </location>
    <ligand>
        <name>isopentenyl diphosphate</name>
        <dbReference type="ChEBI" id="CHEBI:128769"/>
    </ligand>
</feature>
<feature type="binding site" evidence="5">
    <location>
        <position position="243"/>
    </location>
    <ligand>
        <name>isopentenyl diphosphate</name>
        <dbReference type="ChEBI" id="CHEBI:128769"/>
    </ligand>
</feature>
<dbReference type="EC" id="1.17.7.4" evidence="5"/>
<keyword evidence="3 5" id="KW-0408">Iron</keyword>
<organism evidence="7 8">
    <name type="scientific">Brevibacterium casei</name>
    <dbReference type="NCBI Taxonomy" id="33889"/>
    <lineage>
        <taxon>Bacteria</taxon>
        <taxon>Bacillati</taxon>
        <taxon>Actinomycetota</taxon>
        <taxon>Actinomycetes</taxon>
        <taxon>Micrococcales</taxon>
        <taxon>Brevibacteriaceae</taxon>
        <taxon>Brevibacterium</taxon>
    </lineage>
</organism>
<evidence type="ECO:0000256" key="1">
    <source>
        <dbReference type="ARBA" id="ARBA00022485"/>
    </source>
</evidence>
<feature type="binding site" evidence="5">
    <location>
        <position position="145"/>
    </location>
    <ligand>
        <name>(2E)-4-hydroxy-3-methylbut-2-enyl diphosphate</name>
        <dbReference type="ChEBI" id="CHEBI:128753"/>
    </ligand>
</feature>
<dbReference type="GO" id="GO:0016114">
    <property type="term" value="P:terpenoid biosynthetic process"/>
    <property type="evidence" value="ECO:0007669"/>
    <property type="project" value="UniProtKB-UniRule"/>
</dbReference>
<feature type="region of interest" description="Disordered" evidence="6">
    <location>
        <begin position="332"/>
        <end position="352"/>
    </location>
</feature>
<keyword evidence="5" id="KW-0414">Isoprene biosynthesis</keyword>
<feature type="binding site" evidence="5">
    <location>
        <position position="117"/>
    </location>
    <ligand>
        <name>[4Fe-4S] cluster</name>
        <dbReference type="ChEBI" id="CHEBI:49883"/>
    </ligand>
</feature>
<keyword evidence="1 5" id="KW-0004">4Fe-4S</keyword>
<dbReference type="Pfam" id="PF02401">
    <property type="entry name" value="LYTB"/>
    <property type="match status" value="1"/>
</dbReference>
<feature type="binding site" evidence="5">
    <location>
        <position position="243"/>
    </location>
    <ligand>
        <name>(2E)-4-hydroxy-3-methylbut-2-enyl diphosphate</name>
        <dbReference type="ChEBI" id="CHEBI:128753"/>
    </ligand>
</feature>
<dbReference type="NCBIfam" id="NF002189">
    <property type="entry name" value="PRK01045.1-3"/>
    <property type="match status" value="1"/>
</dbReference>
<dbReference type="GO" id="GO:0046872">
    <property type="term" value="F:metal ion binding"/>
    <property type="evidence" value="ECO:0007669"/>
    <property type="project" value="UniProtKB-KW"/>
</dbReference>
<dbReference type="Proteomes" id="UP000595374">
    <property type="component" value="Chromosome"/>
</dbReference>
<dbReference type="Gene3D" id="3.40.50.11270">
    <property type="match status" value="1"/>
</dbReference>
<dbReference type="Gene3D" id="3.40.1010.20">
    <property type="entry name" value="4-hydroxy-3-methylbut-2-enyl diphosphate reductase, catalytic domain"/>
    <property type="match status" value="2"/>
</dbReference>
<name>A0A7T4A2E6_9MICO</name>
<evidence type="ECO:0000256" key="4">
    <source>
        <dbReference type="ARBA" id="ARBA00023014"/>
    </source>
</evidence>
<evidence type="ECO:0000256" key="3">
    <source>
        <dbReference type="ARBA" id="ARBA00023004"/>
    </source>
</evidence>
<dbReference type="CDD" id="cd13944">
    <property type="entry name" value="lytB_ispH"/>
    <property type="match status" value="1"/>
</dbReference>
<feature type="binding site" evidence="5">
    <location>
        <position position="62"/>
    </location>
    <ligand>
        <name>dimethylallyl diphosphate</name>
        <dbReference type="ChEBI" id="CHEBI:57623"/>
    </ligand>
</feature>
<comment type="function">
    <text evidence="5">Catalyzes the conversion of 1-hydroxy-2-methyl-2-(E)-butenyl 4-diphosphate (HMBPP) into a mixture of isopentenyl diphosphate (IPP) and dimethylallyl diphosphate (DMAPP). Acts in the terminal step of the DOXP/MEP pathway for isoprenoid precursor biosynthesis.</text>
</comment>
<feature type="binding site" evidence="5">
    <location>
        <position position="245"/>
    </location>
    <ligand>
        <name>isopentenyl diphosphate</name>
        <dbReference type="ChEBI" id="CHEBI:128769"/>
    </ligand>
</feature>
<dbReference type="UniPathway" id="UPA00059">
    <property type="reaction ID" value="UER00105"/>
</dbReference>
<comment type="similarity">
    <text evidence="5">Belongs to the IspH family.</text>
</comment>
<dbReference type="NCBIfam" id="NF002188">
    <property type="entry name" value="PRK01045.1-2"/>
    <property type="match status" value="1"/>
</dbReference>
<comment type="catalytic activity">
    <reaction evidence="5">
        <text>dimethylallyl diphosphate + 2 oxidized [2Fe-2S]-[ferredoxin] + H2O = (2E)-4-hydroxy-3-methylbut-2-enyl diphosphate + 2 reduced [2Fe-2S]-[ferredoxin] + 2 H(+)</text>
        <dbReference type="Rhea" id="RHEA:24825"/>
        <dbReference type="Rhea" id="RHEA-COMP:10000"/>
        <dbReference type="Rhea" id="RHEA-COMP:10001"/>
        <dbReference type="ChEBI" id="CHEBI:15377"/>
        <dbReference type="ChEBI" id="CHEBI:15378"/>
        <dbReference type="ChEBI" id="CHEBI:33737"/>
        <dbReference type="ChEBI" id="CHEBI:33738"/>
        <dbReference type="ChEBI" id="CHEBI:57623"/>
        <dbReference type="ChEBI" id="CHEBI:128753"/>
        <dbReference type="EC" id="1.17.7.4"/>
    </reaction>
</comment>
<feature type="binding site" evidence="5">
    <location>
        <position position="245"/>
    </location>
    <ligand>
        <name>dimethylallyl diphosphate</name>
        <dbReference type="ChEBI" id="CHEBI:57623"/>
    </ligand>
</feature>
<evidence type="ECO:0000256" key="5">
    <source>
        <dbReference type="HAMAP-Rule" id="MF_00191"/>
    </source>
</evidence>
<feature type="binding site" evidence="5">
    <location>
        <position position="288"/>
    </location>
    <ligand>
        <name>(2E)-4-hydroxy-3-methylbut-2-enyl diphosphate</name>
        <dbReference type="ChEBI" id="CHEBI:128753"/>
    </ligand>
</feature>
<feature type="binding site" evidence="5">
    <location>
        <position position="33"/>
    </location>
    <ligand>
        <name>[4Fe-4S] cluster</name>
        <dbReference type="ChEBI" id="CHEBI:49883"/>
    </ligand>
</feature>
<keyword evidence="5 7" id="KW-0560">Oxidoreductase</keyword>
<evidence type="ECO:0000256" key="6">
    <source>
        <dbReference type="SAM" id="MobiDB-lite"/>
    </source>
</evidence>
<comment type="pathway">
    <text evidence="5">Isoprenoid biosynthesis; isopentenyl diphosphate biosynthesis via DXP pathway; isopentenyl diphosphate from 1-deoxy-D-xylulose 5-phosphate: step 6/6.</text>
</comment>
<feature type="binding site" evidence="5">
    <location>
        <position position="288"/>
    </location>
    <ligand>
        <name>isopentenyl diphosphate</name>
        <dbReference type="ChEBI" id="CHEBI:128769"/>
    </ligand>
</feature>
<dbReference type="UniPathway" id="UPA00056">
    <property type="reaction ID" value="UER00097"/>
</dbReference>
<feature type="binding site" evidence="5">
    <location>
        <position position="245"/>
    </location>
    <ligand>
        <name>(2E)-4-hydroxy-3-methylbut-2-enyl diphosphate</name>
        <dbReference type="ChEBI" id="CHEBI:128753"/>
    </ligand>
</feature>
<evidence type="ECO:0000256" key="2">
    <source>
        <dbReference type="ARBA" id="ARBA00022723"/>
    </source>
</evidence>
<feature type="binding site" evidence="5">
    <location>
        <position position="95"/>
    </location>
    <ligand>
        <name>(2E)-4-hydroxy-3-methylbut-2-enyl diphosphate</name>
        <dbReference type="ChEBI" id="CHEBI:128753"/>
    </ligand>
</feature>
<feature type="binding site" evidence="5">
    <location>
        <position position="145"/>
    </location>
    <ligand>
        <name>isopentenyl diphosphate</name>
        <dbReference type="ChEBI" id="CHEBI:128769"/>
    </ligand>
</feature>
<evidence type="ECO:0000313" key="7">
    <source>
        <dbReference type="EMBL" id="QQB16095.1"/>
    </source>
</evidence>
<feature type="compositionally biased region" description="Basic and acidic residues" evidence="6">
    <location>
        <begin position="340"/>
        <end position="352"/>
    </location>
</feature>
<dbReference type="HAMAP" id="MF_00191">
    <property type="entry name" value="IspH"/>
    <property type="match status" value="1"/>
</dbReference>
<dbReference type="EMBL" id="CP065989">
    <property type="protein sequence ID" value="QQB16095.1"/>
    <property type="molecule type" value="Genomic_DNA"/>
</dbReference>
<comment type="pathway">
    <text evidence="5">Isoprenoid biosynthesis; dimethylallyl diphosphate biosynthesis; dimethylallyl diphosphate from (2E)-4-hydroxy-3-methylbutenyl diphosphate: step 1/1.</text>
</comment>
<dbReference type="NCBIfam" id="NF002190">
    <property type="entry name" value="PRK01045.1-4"/>
    <property type="match status" value="1"/>
</dbReference>
<reference evidence="7 8" key="1">
    <citation type="submission" date="2020-12" db="EMBL/GenBank/DDBJ databases">
        <title>FDA dAtabase for Regulatory Grade micrObial Sequences (FDA-ARGOS): Supporting development and validation of Infectious Disease Dx tests.</title>
        <authorList>
            <person name="Sproer C."/>
            <person name="Gronow S."/>
            <person name="Severitt S."/>
            <person name="Schroder I."/>
            <person name="Tallon L."/>
            <person name="Sadzewicz L."/>
            <person name="Zhao X."/>
            <person name="Boylan J."/>
            <person name="Ott S."/>
            <person name="Bowen H."/>
            <person name="Vavikolanu K."/>
            <person name="Mehta A."/>
            <person name="Aluvathingal J."/>
            <person name="Nadendla S."/>
            <person name="Lowell S."/>
            <person name="Myers T."/>
            <person name="Yan Y."/>
            <person name="Sichtig H."/>
        </authorList>
    </citation>
    <scope>NUCLEOTIDE SEQUENCE [LARGE SCALE GENOMIC DNA]</scope>
    <source>
        <strain evidence="7 8">FDAARGOS_990</strain>
    </source>
</reference>
<gene>
    <name evidence="5" type="primary">ispH</name>
    <name evidence="7" type="ORF">I6H47_10135</name>
</gene>
<dbReference type="AlphaFoldDB" id="A0A7T4A2E6"/>
<feature type="binding site" evidence="5">
    <location>
        <position position="244"/>
    </location>
    <ligand>
        <name>dimethylallyl diphosphate</name>
        <dbReference type="ChEBI" id="CHEBI:57623"/>
    </ligand>
</feature>
<feature type="binding site" evidence="5">
    <location>
        <position position="62"/>
    </location>
    <ligand>
        <name>isopentenyl diphosphate</name>
        <dbReference type="ChEBI" id="CHEBI:128769"/>
    </ligand>
</feature>
<proteinExistence type="inferred from homology"/>
<dbReference type="PANTHER" id="PTHR30426">
    <property type="entry name" value="4-HYDROXY-3-METHYLBUT-2-ENYL DIPHOSPHATE REDUCTASE"/>
    <property type="match status" value="1"/>
</dbReference>
<feature type="binding site" evidence="5">
    <location>
        <position position="95"/>
    </location>
    <ligand>
        <name>dimethylallyl diphosphate</name>
        <dbReference type="ChEBI" id="CHEBI:57623"/>
    </ligand>
</feature>
<accession>A0A7T4A2E6</accession>
<sequence>MPTIPRKRIAPDDIRTPAGSDQKVLLAAPRGYCAGVDRAVIAVERALEHYGAPIYVRKEIVHNRHVVETLSERGAIFVNETDEVPEGARVVFSAHGVSPAVHAEAAARDLATIDATCPLVTKVHREAVRFARDGYRILLVGHAGHEEVEGTMGEAPDHITLIQNPEEAKTVEVEDTENLVWISQTTLSVDETMATVDILRQRFPQLQDPPSDDICYATQNRQVAVKKIAPQADLVLVVGSANSSNSVRLVEVALEHGAKAAHRIDFAREVDETWFHDVATVGVTSGASVPDGLVQELLGLLADYGFASVEEVVTAEEDLMFSLPRELRKDLKAAGKKTSNKRDGADRQHDII</sequence>
<feature type="binding site" evidence="5">
    <location>
        <position position="95"/>
    </location>
    <ligand>
        <name>isopentenyl diphosphate</name>
        <dbReference type="ChEBI" id="CHEBI:128769"/>
    </ligand>
</feature>
<feature type="active site" description="Proton donor" evidence="5">
    <location>
        <position position="147"/>
    </location>
</feature>
<feature type="binding site" evidence="5">
    <location>
        <position position="288"/>
    </location>
    <ligand>
        <name>dimethylallyl diphosphate</name>
        <dbReference type="ChEBI" id="CHEBI:57623"/>
    </ligand>
</feature>
<feature type="binding site" evidence="5">
    <location>
        <position position="62"/>
    </location>
    <ligand>
        <name>(2E)-4-hydroxy-3-methylbut-2-enyl diphosphate</name>
        <dbReference type="ChEBI" id="CHEBI:128753"/>
    </ligand>
</feature>
<feature type="binding site" evidence="5">
    <location>
        <position position="244"/>
    </location>
    <ligand>
        <name>(2E)-4-hydroxy-3-methylbut-2-enyl diphosphate</name>
        <dbReference type="ChEBI" id="CHEBI:128753"/>
    </ligand>
</feature>
<keyword evidence="2 5" id="KW-0479">Metal-binding</keyword>
<evidence type="ECO:0000313" key="8">
    <source>
        <dbReference type="Proteomes" id="UP000595374"/>
    </source>
</evidence>
<comment type="catalytic activity">
    <reaction evidence="5">
        <text>isopentenyl diphosphate + 2 oxidized [2Fe-2S]-[ferredoxin] + H2O = (2E)-4-hydroxy-3-methylbut-2-enyl diphosphate + 2 reduced [2Fe-2S]-[ferredoxin] + 2 H(+)</text>
        <dbReference type="Rhea" id="RHEA:24488"/>
        <dbReference type="Rhea" id="RHEA-COMP:10000"/>
        <dbReference type="Rhea" id="RHEA-COMP:10001"/>
        <dbReference type="ChEBI" id="CHEBI:15377"/>
        <dbReference type="ChEBI" id="CHEBI:15378"/>
        <dbReference type="ChEBI" id="CHEBI:33737"/>
        <dbReference type="ChEBI" id="CHEBI:33738"/>
        <dbReference type="ChEBI" id="CHEBI:128753"/>
        <dbReference type="ChEBI" id="CHEBI:128769"/>
        <dbReference type="EC" id="1.17.7.4"/>
    </reaction>
</comment>
<keyword evidence="4 5" id="KW-0411">Iron-sulfur</keyword>
<dbReference type="GO" id="GO:0051539">
    <property type="term" value="F:4 iron, 4 sulfur cluster binding"/>
    <property type="evidence" value="ECO:0007669"/>
    <property type="project" value="UniProtKB-UniRule"/>
</dbReference>
<feature type="binding site" evidence="5">
    <location>
        <position position="243"/>
    </location>
    <ligand>
        <name>dimethylallyl diphosphate</name>
        <dbReference type="ChEBI" id="CHEBI:57623"/>
    </ligand>
</feature>
<dbReference type="GO" id="GO:0051745">
    <property type="term" value="F:4-hydroxy-3-methylbut-2-enyl diphosphate reductase activity"/>
    <property type="evidence" value="ECO:0007669"/>
    <property type="project" value="UniProtKB-UniRule"/>
</dbReference>
<dbReference type="GO" id="GO:0050992">
    <property type="term" value="P:dimethylallyl diphosphate biosynthetic process"/>
    <property type="evidence" value="ECO:0007669"/>
    <property type="project" value="UniProtKB-UniRule"/>
</dbReference>
<feature type="binding site" evidence="5">
    <location>
        <position position="215"/>
    </location>
    <ligand>
        <name>[4Fe-4S] cluster</name>
        <dbReference type="ChEBI" id="CHEBI:49883"/>
    </ligand>
</feature>
<dbReference type="RefSeq" id="WP_198500938.1">
    <property type="nucleotide sequence ID" value="NZ_CP065989.1"/>
</dbReference>